<proteinExistence type="inferred from homology"/>
<evidence type="ECO:0000256" key="2">
    <source>
        <dbReference type="ARBA" id="ARBA00005830"/>
    </source>
</evidence>
<gene>
    <name evidence="3" type="ORF">Clacol_000778</name>
</gene>
<dbReference type="EMBL" id="BPWL01000001">
    <property type="protein sequence ID" value="GJJ06585.1"/>
    <property type="molecule type" value="Genomic_DNA"/>
</dbReference>
<dbReference type="PANTHER" id="PTHR20883:SF48">
    <property type="entry name" value="ECTOINE DIOXYGENASE"/>
    <property type="match status" value="1"/>
</dbReference>
<name>A0AAV4ZXR1_9AGAM</name>
<dbReference type="Proteomes" id="UP001050691">
    <property type="component" value="Unassembled WGS sequence"/>
</dbReference>
<protein>
    <recommendedName>
        <fullName evidence="5">Phytanoyl-CoA dioxygenase</fullName>
    </recommendedName>
</protein>
<keyword evidence="4" id="KW-1185">Reference proteome</keyword>
<dbReference type="Pfam" id="PF05721">
    <property type="entry name" value="PhyH"/>
    <property type="match status" value="1"/>
</dbReference>
<evidence type="ECO:0000313" key="4">
    <source>
        <dbReference type="Proteomes" id="UP001050691"/>
    </source>
</evidence>
<comment type="caution">
    <text evidence="3">The sequence shown here is derived from an EMBL/GenBank/DDBJ whole genome shotgun (WGS) entry which is preliminary data.</text>
</comment>
<dbReference type="PANTHER" id="PTHR20883">
    <property type="entry name" value="PHYTANOYL-COA DIOXYGENASE DOMAIN CONTAINING 1"/>
    <property type="match status" value="1"/>
</dbReference>
<dbReference type="GO" id="GO:0046872">
    <property type="term" value="F:metal ion binding"/>
    <property type="evidence" value="ECO:0007669"/>
    <property type="project" value="UniProtKB-ARBA"/>
</dbReference>
<dbReference type="SUPFAM" id="SSF51197">
    <property type="entry name" value="Clavaminate synthase-like"/>
    <property type="match status" value="1"/>
</dbReference>
<dbReference type="InterPro" id="IPR008775">
    <property type="entry name" value="Phytyl_CoA_dOase-like"/>
</dbReference>
<reference evidence="3" key="1">
    <citation type="submission" date="2021-10" db="EMBL/GenBank/DDBJ databases">
        <title>De novo Genome Assembly of Clathrus columnatus (Basidiomycota, Fungi) Using Illumina and Nanopore Sequence Data.</title>
        <authorList>
            <person name="Ogiso-Tanaka E."/>
            <person name="Itagaki H."/>
            <person name="Hosoya T."/>
            <person name="Hosaka K."/>
        </authorList>
    </citation>
    <scope>NUCLEOTIDE SEQUENCE</scope>
    <source>
        <strain evidence="3">MO-923</strain>
    </source>
</reference>
<dbReference type="GO" id="GO:0016491">
    <property type="term" value="F:oxidoreductase activity"/>
    <property type="evidence" value="ECO:0007669"/>
    <property type="project" value="UniProtKB-ARBA"/>
</dbReference>
<sequence length="310" mass="34785">MATLIASHHTHTTCSIGEPVFSNSLNPLLRQRFVEPFRPYALSRDQIEAYARDGYLVVRDLLTPEETENIILWTNQVKSWDGKTSEPYLQYDENTEEGSVRCSSENFVSVHQGFAKLLGKGHLPNTISDLYAGENVYLFKEKINYKVAKAGGYAPHIDASAYEHLKSLKHKIHTTLLIAVEEATVENGCLEVVPGSHIDGRINPIPTVGGKTITDEWTATHKWKGVPLKPGEALIFDSYLAHRSGPNHTDSGRACLYATYTTQLEGEEVHKDYYEHRCKYWPATANRNPKQDYSEGANIYAWATPMTAAE</sequence>
<evidence type="ECO:0000313" key="3">
    <source>
        <dbReference type="EMBL" id="GJJ06585.1"/>
    </source>
</evidence>
<dbReference type="AlphaFoldDB" id="A0AAV4ZXR1"/>
<dbReference type="Gene3D" id="2.60.120.620">
    <property type="entry name" value="q2cbj1_9rhob like domain"/>
    <property type="match status" value="1"/>
</dbReference>
<comment type="similarity">
    <text evidence="2">Belongs to the PhyH family.</text>
</comment>
<evidence type="ECO:0008006" key="5">
    <source>
        <dbReference type="Google" id="ProtNLM"/>
    </source>
</evidence>
<evidence type="ECO:0000256" key="1">
    <source>
        <dbReference type="ARBA" id="ARBA00001962"/>
    </source>
</evidence>
<comment type="cofactor">
    <cofactor evidence="1">
        <name>Fe cation</name>
        <dbReference type="ChEBI" id="CHEBI:24875"/>
    </cofactor>
</comment>
<organism evidence="3 4">
    <name type="scientific">Clathrus columnatus</name>
    <dbReference type="NCBI Taxonomy" id="1419009"/>
    <lineage>
        <taxon>Eukaryota</taxon>
        <taxon>Fungi</taxon>
        <taxon>Dikarya</taxon>
        <taxon>Basidiomycota</taxon>
        <taxon>Agaricomycotina</taxon>
        <taxon>Agaricomycetes</taxon>
        <taxon>Phallomycetidae</taxon>
        <taxon>Phallales</taxon>
        <taxon>Clathraceae</taxon>
        <taxon>Clathrus</taxon>
    </lineage>
</organism>
<accession>A0AAV4ZXR1</accession>